<dbReference type="Gene3D" id="2.60.40.420">
    <property type="entry name" value="Cupredoxins - blue copper proteins"/>
    <property type="match status" value="1"/>
</dbReference>
<evidence type="ECO:0000256" key="3">
    <source>
        <dbReference type="SAM" id="MobiDB-lite"/>
    </source>
</evidence>
<sequence length="184" mass="18748">MTISCRFIAVVIAVMFLRQALAAKHTVGGSQGWDESADFDTWASAQTFKVGDELEFKYSSLHSVAELPSESAFTNCDIGVASNSLTGGDSKVKLTKAGTRYFACGTSGHCGQGMKVKITTVAADATPTSPTGGSATPAAGGASPSPPTGGSTTPAATTQSTSAAAPRRRLLGIFAFVAFVALFV</sequence>
<evidence type="ECO:0000256" key="1">
    <source>
        <dbReference type="ARBA" id="ARBA00022723"/>
    </source>
</evidence>
<evidence type="ECO:0000313" key="6">
    <source>
        <dbReference type="EMBL" id="KAL1547369.1"/>
    </source>
</evidence>
<evidence type="ECO:0000256" key="2">
    <source>
        <dbReference type="ARBA" id="ARBA00023180"/>
    </source>
</evidence>
<dbReference type="PANTHER" id="PTHR33021:SF489">
    <property type="entry name" value="BASIC BLUE PROTEIN-LIKE"/>
    <property type="match status" value="1"/>
</dbReference>
<dbReference type="PANTHER" id="PTHR33021">
    <property type="entry name" value="BLUE COPPER PROTEIN"/>
    <property type="match status" value="1"/>
</dbReference>
<dbReference type="EMBL" id="JBEAFC010000008">
    <property type="protein sequence ID" value="KAL1547369.1"/>
    <property type="molecule type" value="Genomic_DNA"/>
</dbReference>
<dbReference type="SUPFAM" id="SSF49503">
    <property type="entry name" value="Cupredoxins"/>
    <property type="match status" value="1"/>
</dbReference>
<evidence type="ECO:0000313" key="7">
    <source>
        <dbReference type="Proteomes" id="UP001567538"/>
    </source>
</evidence>
<dbReference type="PROSITE" id="PS51485">
    <property type="entry name" value="PHYTOCYANIN"/>
    <property type="match status" value="1"/>
</dbReference>
<dbReference type="AlphaFoldDB" id="A0ABD1GT96"/>
<feature type="chain" id="PRO_5044758574" evidence="4">
    <location>
        <begin position="23"/>
        <end position="184"/>
    </location>
</feature>
<dbReference type="InterPro" id="IPR003245">
    <property type="entry name" value="Phytocyanin_dom"/>
</dbReference>
<keyword evidence="7" id="KW-1185">Reference proteome</keyword>
<feature type="region of interest" description="Disordered" evidence="3">
    <location>
        <begin position="127"/>
        <end position="162"/>
    </location>
</feature>
<dbReference type="Pfam" id="PF02298">
    <property type="entry name" value="Cu_bind_like"/>
    <property type="match status" value="1"/>
</dbReference>
<comment type="caution">
    <text evidence="6">The sequence shown here is derived from an EMBL/GenBank/DDBJ whole genome shotgun (WGS) entry which is preliminary data.</text>
</comment>
<evidence type="ECO:0000256" key="4">
    <source>
        <dbReference type="SAM" id="SignalP"/>
    </source>
</evidence>
<keyword evidence="4" id="KW-0732">Signal</keyword>
<dbReference type="Proteomes" id="UP001567538">
    <property type="component" value="Unassembled WGS sequence"/>
</dbReference>
<name>A0ABD1GT96_SALDI</name>
<proteinExistence type="predicted"/>
<dbReference type="FunFam" id="2.60.40.420:FF:000003">
    <property type="entry name" value="Blue copper"/>
    <property type="match status" value="1"/>
</dbReference>
<keyword evidence="1" id="KW-0479">Metal-binding</keyword>
<gene>
    <name evidence="6" type="ORF">AAHA92_23856</name>
</gene>
<evidence type="ECO:0000259" key="5">
    <source>
        <dbReference type="PROSITE" id="PS51485"/>
    </source>
</evidence>
<feature type="domain" description="Phytocyanin" evidence="5">
    <location>
        <begin position="23"/>
        <end position="122"/>
    </location>
</feature>
<dbReference type="InterPro" id="IPR039391">
    <property type="entry name" value="Phytocyanin-like"/>
</dbReference>
<organism evidence="6 7">
    <name type="scientific">Salvia divinorum</name>
    <name type="common">Maria pastora</name>
    <name type="synonym">Diviner's sage</name>
    <dbReference type="NCBI Taxonomy" id="28513"/>
    <lineage>
        <taxon>Eukaryota</taxon>
        <taxon>Viridiplantae</taxon>
        <taxon>Streptophyta</taxon>
        <taxon>Embryophyta</taxon>
        <taxon>Tracheophyta</taxon>
        <taxon>Spermatophyta</taxon>
        <taxon>Magnoliopsida</taxon>
        <taxon>eudicotyledons</taxon>
        <taxon>Gunneridae</taxon>
        <taxon>Pentapetalae</taxon>
        <taxon>asterids</taxon>
        <taxon>lamiids</taxon>
        <taxon>Lamiales</taxon>
        <taxon>Lamiaceae</taxon>
        <taxon>Nepetoideae</taxon>
        <taxon>Mentheae</taxon>
        <taxon>Salviinae</taxon>
        <taxon>Salvia</taxon>
        <taxon>Salvia subgen. Calosphace</taxon>
    </lineage>
</organism>
<dbReference type="InterPro" id="IPR008972">
    <property type="entry name" value="Cupredoxin"/>
</dbReference>
<reference evidence="6 7" key="1">
    <citation type="submission" date="2024-06" db="EMBL/GenBank/DDBJ databases">
        <title>A chromosome level genome sequence of Diviner's sage (Salvia divinorum).</title>
        <authorList>
            <person name="Ford S.A."/>
            <person name="Ro D.-K."/>
            <person name="Ness R.W."/>
            <person name="Phillips M.A."/>
        </authorList>
    </citation>
    <scope>NUCLEOTIDE SEQUENCE [LARGE SCALE GENOMIC DNA]</scope>
    <source>
        <strain evidence="6">SAF-2024a</strain>
        <tissue evidence="6">Leaf</tissue>
    </source>
</reference>
<protein>
    <submittedName>
        <fullName evidence="6">Mavicyanin-like</fullName>
    </submittedName>
</protein>
<dbReference type="CDD" id="cd04216">
    <property type="entry name" value="Phytocyanin"/>
    <property type="match status" value="1"/>
</dbReference>
<keyword evidence="2" id="KW-0325">Glycoprotein</keyword>
<dbReference type="GO" id="GO:0046872">
    <property type="term" value="F:metal ion binding"/>
    <property type="evidence" value="ECO:0007669"/>
    <property type="project" value="UniProtKB-KW"/>
</dbReference>
<feature type="signal peptide" evidence="4">
    <location>
        <begin position="1"/>
        <end position="22"/>
    </location>
</feature>
<accession>A0ABD1GT96</accession>